<dbReference type="Gene3D" id="3.60.40.10">
    <property type="entry name" value="PPM-type phosphatase domain"/>
    <property type="match status" value="1"/>
</dbReference>
<dbReference type="RefSeq" id="XP_021843545.1">
    <property type="nucleotide sequence ID" value="XM_021987853.2"/>
</dbReference>
<dbReference type="SMART" id="SM00220">
    <property type="entry name" value="S_TKc"/>
    <property type="match status" value="1"/>
</dbReference>
<dbReference type="Pfam" id="PF00481">
    <property type="entry name" value="PP2C"/>
    <property type="match status" value="2"/>
</dbReference>
<dbReference type="GO" id="GO:0004722">
    <property type="term" value="F:protein serine/threonine phosphatase activity"/>
    <property type="evidence" value="ECO:0000318"/>
    <property type="project" value="GO_Central"/>
</dbReference>
<evidence type="ECO:0000313" key="5">
    <source>
        <dbReference type="RefSeq" id="XP_021843545.1"/>
    </source>
</evidence>
<reference evidence="4" key="1">
    <citation type="journal article" date="2021" name="Nat. Commun.">
        <title>Genomic analyses provide insights into spinach domestication and the genetic basis of agronomic traits.</title>
        <authorList>
            <person name="Cai X."/>
            <person name="Sun X."/>
            <person name="Xu C."/>
            <person name="Sun H."/>
            <person name="Wang X."/>
            <person name="Ge C."/>
            <person name="Zhang Z."/>
            <person name="Wang Q."/>
            <person name="Fei Z."/>
            <person name="Jiao C."/>
            <person name="Wang Q."/>
        </authorList>
    </citation>
    <scope>NUCLEOTIDE SEQUENCE [LARGE SCALE GENOMIC DNA]</scope>
    <source>
        <strain evidence="4">cv. Varoflay</strain>
    </source>
</reference>
<dbReference type="SMART" id="SM00332">
    <property type="entry name" value="PP2Cc"/>
    <property type="match status" value="1"/>
</dbReference>
<protein>
    <recommendedName>
        <fullName evidence="6">Protein-serine/threonine phosphatase</fullName>
    </recommendedName>
</protein>
<gene>
    <name evidence="5" type="primary">LOC110783506</name>
</gene>
<feature type="domain" description="Protein kinase" evidence="2">
    <location>
        <begin position="584"/>
        <end position="1067"/>
    </location>
</feature>
<dbReference type="KEGG" id="soe:110783506"/>
<evidence type="ECO:0000259" key="3">
    <source>
        <dbReference type="PROSITE" id="PS51746"/>
    </source>
</evidence>
<keyword evidence="1" id="KW-0732">Signal</keyword>
<evidence type="ECO:0000256" key="1">
    <source>
        <dbReference type="SAM" id="SignalP"/>
    </source>
</evidence>
<dbReference type="InterPro" id="IPR000719">
    <property type="entry name" value="Prot_kinase_dom"/>
</dbReference>
<dbReference type="PROSITE" id="PS00108">
    <property type="entry name" value="PROTEIN_KINASE_ST"/>
    <property type="match status" value="1"/>
</dbReference>
<dbReference type="InterPro" id="IPR015655">
    <property type="entry name" value="PP2C"/>
</dbReference>
<dbReference type="Pfam" id="PF00069">
    <property type="entry name" value="Pkinase"/>
    <property type="match status" value="1"/>
</dbReference>
<dbReference type="GO" id="GO:1902531">
    <property type="term" value="P:regulation of intracellular signal transduction"/>
    <property type="evidence" value="ECO:0000318"/>
    <property type="project" value="GO_Central"/>
</dbReference>
<dbReference type="PANTHER" id="PTHR47992">
    <property type="entry name" value="PROTEIN PHOSPHATASE"/>
    <property type="match status" value="1"/>
</dbReference>
<dbReference type="GO" id="GO:0004672">
    <property type="term" value="F:protein kinase activity"/>
    <property type="evidence" value="ECO:0007669"/>
    <property type="project" value="InterPro"/>
</dbReference>
<dbReference type="AlphaFoldDB" id="A0A9R0I7C3"/>
<name>A0A9R0I7C3_SPIOL</name>
<feature type="chain" id="PRO_5040398378" description="Protein-serine/threonine phosphatase" evidence="1">
    <location>
        <begin position="27"/>
        <end position="1072"/>
    </location>
</feature>
<dbReference type="OrthoDB" id="10264738at2759"/>
<dbReference type="SUPFAM" id="SSF81606">
    <property type="entry name" value="PP2C-like"/>
    <property type="match status" value="1"/>
</dbReference>
<evidence type="ECO:0000313" key="4">
    <source>
        <dbReference type="Proteomes" id="UP000813463"/>
    </source>
</evidence>
<accession>A0A9R0I7C3</accession>
<evidence type="ECO:0008006" key="6">
    <source>
        <dbReference type="Google" id="ProtNLM"/>
    </source>
</evidence>
<dbReference type="GeneID" id="110783506"/>
<dbReference type="Gene3D" id="1.10.510.10">
    <property type="entry name" value="Transferase(Phosphotransferase) domain 1"/>
    <property type="match status" value="1"/>
</dbReference>
<dbReference type="CDD" id="cd00143">
    <property type="entry name" value="PP2Cc"/>
    <property type="match status" value="1"/>
</dbReference>
<keyword evidence="4" id="KW-1185">Reference proteome</keyword>
<proteinExistence type="predicted"/>
<dbReference type="GO" id="GO:0005524">
    <property type="term" value="F:ATP binding"/>
    <property type="evidence" value="ECO:0007669"/>
    <property type="project" value="InterPro"/>
</dbReference>
<reference evidence="5" key="2">
    <citation type="submission" date="2025-08" db="UniProtKB">
        <authorList>
            <consortium name="RefSeq"/>
        </authorList>
    </citation>
    <scope>IDENTIFICATION</scope>
    <source>
        <tissue evidence="5">Leaf</tissue>
    </source>
</reference>
<dbReference type="Proteomes" id="UP000813463">
    <property type="component" value="Chromosome 5"/>
</dbReference>
<dbReference type="PROSITE" id="PS51746">
    <property type="entry name" value="PPM_2"/>
    <property type="match status" value="1"/>
</dbReference>
<organism evidence="4 5">
    <name type="scientific">Spinacia oleracea</name>
    <name type="common">Spinach</name>
    <dbReference type="NCBI Taxonomy" id="3562"/>
    <lineage>
        <taxon>Eukaryota</taxon>
        <taxon>Viridiplantae</taxon>
        <taxon>Streptophyta</taxon>
        <taxon>Embryophyta</taxon>
        <taxon>Tracheophyta</taxon>
        <taxon>Spermatophyta</taxon>
        <taxon>Magnoliopsida</taxon>
        <taxon>eudicotyledons</taxon>
        <taxon>Gunneridae</taxon>
        <taxon>Pentapetalae</taxon>
        <taxon>Caryophyllales</taxon>
        <taxon>Chenopodiaceae</taxon>
        <taxon>Chenopodioideae</taxon>
        <taxon>Anserineae</taxon>
        <taxon>Spinacia</taxon>
    </lineage>
</organism>
<dbReference type="PROSITE" id="PS50011">
    <property type="entry name" value="PROTEIN_KINASE_DOM"/>
    <property type="match status" value="1"/>
</dbReference>
<feature type="signal peptide" evidence="1">
    <location>
        <begin position="1"/>
        <end position="26"/>
    </location>
</feature>
<dbReference type="InterPro" id="IPR036457">
    <property type="entry name" value="PPM-type-like_dom_sf"/>
</dbReference>
<dbReference type="InterPro" id="IPR008271">
    <property type="entry name" value="Ser/Thr_kinase_AS"/>
</dbReference>
<dbReference type="SUPFAM" id="SSF56112">
    <property type="entry name" value="Protein kinase-like (PK-like)"/>
    <property type="match status" value="1"/>
</dbReference>
<dbReference type="InterPro" id="IPR001932">
    <property type="entry name" value="PPM-type_phosphatase-like_dom"/>
</dbReference>
<feature type="domain" description="PPM-type phosphatase" evidence="3">
    <location>
        <begin position="63"/>
        <end position="433"/>
    </location>
</feature>
<sequence length="1072" mass="120836">MDKTLEFHVLGLCLFLLVITCYSAESSTCLTVYKEGGAPAVFKSPKCPRWKLSHHQSPPGSSRCHVAVHQGRRSSQEDRISCALDVRIPFPGPSGFTEVDVGIVAVFDGHNGSEASDMASNLLLEYLILHTYFLLDATFPSFLKKSMGRLSNKEIVTFSSQFFKDREWILHFIDQQRHKSREMFGESFHLEILKEALLRTITDIDTTFSKEALRFHLDSGSTATVVLIVDGQILVANLGDSKALLCSEQYQPLSEAKATALRIYRQKRRNGAVLRFKDCETCKIVASKGLKLLVVKELTRDHRPDRDDEKFRVENAGGYVVEWSGVPRVNGRLAVSRAIGDVPFKRYGVIAAPEITGWQLLNDNDSYLIAASDGVFEGLDTQDVCDLLWEVQNDDLSGSHVSPACSDSLADCIISAAFERGSADNMAAAVVPLRLMSLSNTSLNAEEVPISLVQLKHAYPVVAKFARLLVESKEDNFGCYYLYENLKENEEDTFSHPEDEKSEDFYDIPPALPGRLDHTCGESVKLNVENSFCFHFGMISDGSRDESRYPEDLSSFLALLESIPLQHAESSFGSFEDVKPEMRYILRKRFGQGAYGEVWLAFRWNCSQRDNARNWNQNNGTFSRHHLNMESFDDISGNFSSSNDCPNGSSDGNLFIIKRIMVERGSAVYLSGLREKYFGEIFLNASTSLGGFVSSTVSSSVFRKPGANLYGPFGTDKNHKIVVQESEDSENPEDMFIQGNGTRAVVYEEGLDHIARYVESFESRSSEIWLVFRHEGISLSKLMYTTDDIDEISSKRAGHAQVLHPSKWWHWLKTTKAGQEEMRSLIWQLLMALKSCHDRNITHRDIKPENMVICIEDQDTGECFKGKPNGELKDGGRMRIIDFGSAIDDFTIRRFYGFRGPSRAEQTYEYTPPEALLNTTWFQGPTSKTLKYDMWSVGVVFLEMVLGSPDVFQISSLSHALLDKLLGGWNEDLKELAYRLRSFMEMCILVPGHSTTHHPGKGPHDQAKASPASWKCSEEFFSNLIKSKDPLNIGFPNIWAMRLVRQLLRWDPDDRLTVDDALQHPYFQSPPS</sequence>
<dbReference type="InterPro" id="IPR011009">
    <property type="entry name" value="Kinase-like_dom_sf"/>
</dbReference>
<evidence type="ECO:0000259" key="2">
    <source>
        <dbReference type="PROSITE" id="PS50011"/>
    </source>
</evidence>